<dbReference type="EMBL" id="BART01037340">
    <property type="protein sequence ID" value="GAH06810.1"/>
    <property type="molecule type" value="Genomic_DNA"/>
</dbReference>
<dbReference type="Gene3D" id="3.40.1410.10">
    <property type="entry name" value="Chorismate lyase-like"/>
    <property type="match status" value="1"/>
</dbReference>
<feature type="domain" description="UbiC transcription regulator-associated" evidence="1">
    <location>
        <begin position="1"/>
        <end position="140"/>
    </location>
</feature>
<protein>
    <recommendedName>
        <fullName evidence="1">UbiC transcription regulator-associated domain-containing protein</fullName>
    </recommendedName>
</protein>
<organism evidence="2">
    <name type="scientific">marine sediment metagenome</name>
    <dbReference type="NCBI Taxonomy" id="412755"/>
    <lineage>
        <taxon>unclassified sequences</taxon>
        <taxon>metagenomes</taxon>
        <taxon>ecological metagenomes</taxon>
    </lineage>
</organism>
<dbReference type="InterPro" id="IPR011663">
    <property type="entry name" value="UTRA"/>
</dbReference>
<comment type="caution">
    <text evidence="2">The sequence shown here is derived from an EMBL/GenBank/DDBJ whole genome shotgun (WGS) entry which is preliminary data.</text>
</comment>
<evidence type="ECO:0000259" key="1">
    <source>
        <dbReference type="SMART" id="SM00866"/>
    </source>
</evidence>
<dbReference type="InterPro" id="IPR050679">
    <property type="entry name" value="Bact_HTH_transcr_reg"/>
</dbReference>
<sequence>EIGFKENTVILKNDIEDAPVHVAKALILGANSKVIAVSRLRMGDDMPLIYEESYLPREMFNGILGMDLTGSMYKILSERFDTVLTRCEQTIRATNLNMKIAKLFNLPENSAGLYMESVTYNESNIPIEVLCSYYRGDKYIFEVELGRYHIQDNNL</sequence>
<gene>
    <name evidence="2" type="ORF">S01H4_62523</name>
</gene>
<dbReference type="InterPro" id="IPR028978">
    <property type="entry name" value="Chorismate_lyase_/UTRA_dom_sf"/>
</dbReference>
<dbReference type="PANTHER" id="PTHR44846:SF1">
    <property type="entry name" value="MANNOSYL-D-GLYCERATE TRANSPORT_METABOLISM SYSTEM REPRESSOR MNGR-RELATED"/>
    <property type="match status" value="1"/>
</dbReference>
<accession>X1DEQ6</accession>
<dbReference type="GO" id="GO:0045892">
    <property type="term" value="P:negative regulation of DNA-templated transcription"/>
    <property type="evidence" value="ECO:0007669"/>
    <property type="project" value="TreeGrafter"/>
</dbReference>
<dbReference type="GO" id="GO:0003677">
    <property type="term" value="F:DNA binding"/>
    <property type="evidence" value="ECO:0007669"/>
    <property type="project" value="InterPro"/>
</dbReference>
<feature type="non-terminal residue" evidence="2">
    <location>
        <position position="1"/>
    </location>
</feature>
<evidence type="ECO:0000313" key="2">
    <source>
        <dbReference type="EMBL" id="GAH06810.1"/>
    </source>
</evidence>
<dbReference type="Pfam" id="PF07702">
    <property type="entry name" value="UTRA"/>
    <property type="match status" value="1"/>
</dbReference>
<dbReference type="SUPFAM" id="SSF64288">
    <property type="entry name" value="Chorismate lyase-like"/>
    <property type="match status" value="1"/>
</dbReference>
<dbReference type="PANTHER" id="PTHR44846">
    <property type="entry name" value="MANNOSYL-D-GLYCERATE TRANSPORT/METABOLISM SYSTEM REPRESSOR MNGR-RELATED"/>
    <property type="match status" value="1"/>
</dbReference>
<dbReference type="SMART" id="SM00866">
    <property type="entry name" value="UTRA"/>
    <property type="match status" value="1"/>
</dbReference>
<name>X1DEQ6_9ZZZZ</name>
<proteinExistence type="predicted"/>
<reference evidence="2" key="1">
    <citation type="journal article" date="2014" name="Front. Microbiol.">
        <title>High frequency of phylogenetically diverse reductive dehalogenase-homologous genes in deep subseafloor sedimentary metagenomes.</title>
        <authorList>
            <person name="Kawai M."/>
            <person name="Futagami T."/>
            <person name="Toyoda A."/>
            <person name="Takaki Y."/>
            <person name="Nishi S."/>
            <person name="Hori S."/>
            <person name="Arai W."/>
            <person name="Tsubouchi T."/>
            <person name="Morono Y."/>
            <person name="Uchiyama I."/>
            <person name="Ito T."/>
            <person name="Fujiyama A."/>
            <person name="Inagaki F."/>
            <person name="Takami H."/>
        </authorList>
    </citation>
    <scope>NUCLEOTIDE SEQUENCE</scope>
    <source>
        <strain evidence="2">Expedition CK06-06</strain>
    </source>
</reference>
<feature type="non-terminal residue" evidence="2">
    <location>
        <position position="155"/>
    </location>
</feature>
<dbReference type="AlphaFoldDB" id="X1DEQ6"/>